<proteinExistence type="predicted"/>
<organism evidence="6 7">
    <name type="scientific">Massilia hydrophila</name>
    <dbReference type="NCBI Taxonomy" id="3044279"/>
    <lineage>
        <taxon>Bacteria</taxon>
        <taxon>Pseudomonadati</taxon>
        <taxon>Pseudomonadota</taxon>
        <taxon>Betaproteobacteria</taxon>
        <taxon>Burkholderiales</taxon>
        <taxon>Oxalobacteraceae</taxon>
        <taxon>Telluria group</taxon>
        <taxon>Massilia</taxon>
    </lineage>
</organism>
<dbReference type="CDD" id="cd17551">
    <property type="entry name" value="REC_RpfG-like"/>
    <property type="match status" value="1"/>
</dbReference>
<dbReference type="Gene3D" id="3.30.70.270">
    <property type="match status" value="1"/>
</dbReference>
<dbReference type="InterPro" id="IPR035919">
    <property type="entry name" value="EAL_sf"/>
</dbReference>
<feature type="domain" description="Response regulatory" evidence="2">
    <location>
        <begin position="11"/>
        <end position="126"/>
    </location>
</feature>
<accession>A0ABS7YAZ4</accession>
<feature type="modified residue" description="4-aspartylphosphate" evidence="1">
    <location>
        <position position="61"/>
    </location>
</feature>
<dbReference type="SUPFAM" id="SSF141868">
    <property type="entry name" value="EAL domain-like"/>
    <property type="match status" value="1"/>
</dbReference>
<dbReference type="InterPro" id="IPR043128">
    <property type="entry name" value="Rev_trsase/Diguanyl_cyclase"/>
</dbReference>
<evidence type="ECO:0000259" key="5">
    <source>
        <dbReference type="PROSITE" id="PS50887"/>
    </source>
</evidence>
<evidence type="ECO:0000259" key="3">
    <source>
        <dbReference type="PROSITE" id="PS50112"/>
    </source>
</evidence>
<dbReference type="PROSITE" id="PS50110">
    <property type="entry name" value="RESPONSE_REGULATORY"/>
    <property type="match status" value="2"/>
</dbReference>
<feature type="domain" description="EAL" evidence="4">
    <location>
        <begin position="470"/>
        <end position="724"/>
    </location>
</feature>
<dbReference type="RefSeq" id="WP_225239119.1">
    <property type="nucleotide sequence ID" value="NZ_JAHYBX010000004.1"/>
</dbReference>
<dbReference type="SMART" id="SM00267">
    <property type="entry name" value="GGDEF"/>
    <property type="match status" value="1"/>
</dbReference>
<dbReference type="PANTHER" id="PTHR44757:SF2">
    <property type="entry name" value="BIOFILM ARCHITECTURE MAINTENANCE PROTEIN MBAA"/>
    <property type="match status" value="1"/>
</dbReference>
<feature type="domain" description="Response regulatory" evidence="2">
    <location>
        <begin position="739"/>
        <end position="854"/>
    </location>
</feature>
<sequence>MISLNDIRRARILVVDDEPVNVQLLEYLLKTTGYENVSSTNDPRQVVSLHLKHRFDLIILDLHMPGMDGFDVMEALKPLESESWLPVLVVTAEPDKKLAALEAGARDFIGKPFDTVEVMTRIRNLLEVRLLHRESQDYGVQLEREVRERTAELARFRGAMDATPDAIFLIDTASMAMVDVSDGACRMLGFSRDALLRIDPVALGLATRALLERHLAADARAHGGAPTGAPDAKDETHSFDALPGDIVETELLRAGGQGAVPVEISWKLQDLGKSRMLIAVARDISERLHAQERMRHMASYDALTGLPNRTLFFQNLREAIELARDKSWRVAVMCITLDRFKIVNDSLGTARGDELLGQFSTRLVRVVRLRDTVGRLGGDEFALFLTMTRDQQEAVSVANEIRETLRTPFDLHGQQAGLTASIGIAMYPEDATDPGTLVKYADTAMVRAKEAGRDGYRFFTAGMNVQVLARLDLELALRGALEDGQFVLYYQPKLELNTGRVSGVEALLRWNRPGFGLVYPAEFVPIMEETGLVVRVGEWIVDEACRQIAAWSAQGVRDLRVAVNVSSRQFVEGDLESVIRAALARHEVEPGLLELELTESALMSNAEHTIAVLGRLKELGIRIAIDDFGTGYSSLAYLKRFPIDKLKIDIAFVRDIVTNPDDAAIALAIISMAHSLHMQVIAEGVESRAQMAYLRRHRCDEIQGFHFSRALPGEELARLVRENRARPDQPPAHDDTLQTLLIVDDDVNVLTALHRLFRRDNYRVLTASSPAEGFELLALYRVQVILCDQRMPVMSGTEFLSKVKEMYPETIRIILSGDTGVETVLDSINRGAIYRFYTKPWDDLQLRENVRLAFRHYWLTYGPYDDRRTPRDGTSAAQLK</sequence>
<dbReference type="SUPFAM" id="SSF52172">
    <property type="entry name" value="CheY-like"/>
    <property type="match status" value="2"/>
</dbReference>
<dbReference type="SMART" id="SM00448">
    <property type="entry name" value="REC"/>
    <property type="match status" value="2"/>
</dbReference>
<name>A0ABS7YAZ4_9BURK</name>
<dbReference type="Gene3D" id="3.20.20.450">
    <property type="entry name" value="EAL domain"/>
    <property type="match status" value="1"/>
</dbReference>
<evidence type="ECO:0000313" key="7">
    <source>
        <dbReference type="Proteomes" id="UP001198602"/>
    </source>
</evidence>
<dbReference type="Gene3D" id="3.30.450.20">
    <property type="entry name" value="PAS domain"/>
    <property type="match status" value="1"/>
</dbReference>
<dbReference type="PROSITE" id="PS50112">
    <property type="entry name" value="PAS"/>
    <property type="match status" value="1"/>
</dbReference>
<dbReference type="PROSITE" id="PS50883">
    <property type="entry name" value="EAL"/>
    <property type="match status" value="1"/>
</dbReference>
<dbReference type="PROSITE" id="PS50887">
    <property type="entry name" value="GGDEF"/>
    <property type="match status" value="1"/>
</dbReference>
<dbReference type="InterPro" id="IPR001789">
    <property type="entry name" value="Sig_transdc_resp-reg_receiver"/>
</dbReference>
<dbReference type="SMART" id="SM00052">
    <property type="entry name" value="EAL"/>
    <property type="match status" value="1"/>
</dbReference>
<feature type="domain" description="PAS" evidence="3">
    <location>
        <begin position="152"/>
        <end position="196"/>
    </location>
</feature>
<dbReference type="CDD" id="cd01948">
    <property type="entry name" value="EAL"/>
    <property type="match status" value="1"/>
</dbReference>
<dbReference type="InterPro" id="IPR035965">
    <property type="entry name" value="PAS-like_dom_sf"/>
</dbReference>
<evidence type="ECO:0000313" key="6">
    <source>
        <dbReference type="EMBL" id="MCA1856861.1"/>
    </source>
</evidence>
<dbReference type="Gene3D" id="3.40.50.2300">
    <property type="match status" value="2"/>
</dbReference>
<dbReference type="Pfam" id="PF00990">
    <property type="entry name" value="GGDEF"/>
    <property type="match status" value="1"/>
</dbReference>
<dbReference type="EMBL" id="JAHYBX010000004">
    <property type="protein sequence ID" value="MCA1856861.1"/>
    <property type="molecule type" value="Genomic_DNA"/>
</dbReference>
<dbReference type="Pfam" id="PF00563">
    <property type="entry name" value="EAL"/>
    <property type="match status" value="1"/>
</dbReference>
<feature type="domain" description="GGDEF" evidence="5">
    <location>
        <begin position="328"/>
        <end position="461"/>
    </location>
</feature>
<evidence type="ECO:0000259" key="4">
    <source>
        <dbReference type="PROSITE" id="PS50883"/>
    </source>
</evidence>
<protein>
    <submittedName>
        <fullName evidence="6">EAL domain-containing protein</fullName>
    </submittedName>
</protein>
<keyword evidence="7" id="KW-1185">Reference proteome</keyword>
<keyword evidence="1" id="KW-0597">Phosphoprotein</keyword>
<dbReference type="SUPFAM" id="SSF55785">
    <property type="entry name" value="PYP-like sensor domain (PAS domain)"/>
    <property type="match status" value="1"/>
</dbReference>
<reference evidence="6 7" key="1">
    <citation type="submission" date="2021-07" db="EMBL/GenBank/DDBJ databases">
        <title>Characterization of Violacein-producing bacteria and related species.</title>
        <authorList>
            <person name="Wilson H.S."/>
            <person name="De Leon M.E."/>
        </authorList>
    </citation>
    <scope>NUCLEOTIDE SEQUENCE [LARGE SCALE GENOMIC DNA]</scope>
    <source>
        <strain evidence="6 7">HSC-2F05</strain>
    </source>
</reference>
<dbReference type="Pfam" id="PF00072">
    <property type="entry name" value="Response_reg"/>
    <property type="match status" value="2"/>
</dbReference>
<comment type="caution">
    <text evidence="6">The sequence shown here is derived from an EMBL/GenBank/DDBJ whole genome shotgun (WGS) entry which is preliminary data.</text>
</comment>
<dbReference type="CDD" id="cd17569">
    <property type="entry name" value="REC_HupR-like"/>
    <property type="match status" value="1"/>
</dbReference>
<dbReference type="InterPro" id="IPR052155">
    <property type="entry name" value="Biofilm_reg_signaling"/>
</dbReference>
<dbReference type="InterPro" id="IPR000160">
    <property type="entry name" value="GGDEF_dom"/>
</dbReference>
<dbReference type="InterPro" id="IPR029787">
    <property type="entry name" value="Nucleotide_cyclase"/>
</dbReference>
<dbReference type="NCBIfam" id="TIGR00254">
    <property type="entry name" value="GGDEF"/>
    <property type="match status" value="1"/>
</dbReference>
<gene>
    <name evidence="6" type="ORF">LE190_13120</name>
</gene>
<evidence type="ECO:0000256" key="1">
    <source>
        <dbReference type="PROSITE-ProRule" id="PRU00169"/>
    </source>
</evidence>
<dbReference type="Proteomes" id="UP001198602">
    <property type="component" value="Unassembled WGS sequence"/>
</dbReference>
<dbReference type="CDD" id="cd01949">
    <property type="entry name" value="GGDEF"/>
    <property type="match status" value="1"/>
</dbReference>
<dbReference type="InterPro" id="IPR001633">
    <property type="entry name" value="EAL_dom"/>
</dbReference>
<evidence type="ECO:0000259" key="2">
    <source>
        <dbReference type="PROSITE" id="PS50110"/>
    </source>
</evidence>
<dbReference type="SUPFAM" id="SSF55073">
    <property type="entry name" value="Nucleotide cyclase"/>
    <property type="match status" value="1"/>
</dbReference>
<dbReference type="SMART" id="SM00091">
    <property type="entry name" value="PAS"/>
    <property type="match status" value="1"/>
</dbReference>
<dbReference type="InterPro" id="IPR000014">
    <property type="entry name" value="PAS"/>
</dbReference>
<feature type="modified residue" description="4-aspartylphosphate" evidence="1">
    <location>
        <position position="788"/>
    </location>
</feature>
<dbReference type="Pfam" id="PF13188">
    <property type="entry name" value="PAS_8"/>
    <property type="match status" value="1"/>
</dbReference>
<dbReference type="PANTHER" id="PTHR44757">
    <property type="entry name" value="DIGUANYLATE CYCLASE DGCP"/>
    <property type="match status" value="1"/>
</dbReference>
<dbReference type="InterPro" id="IPR011006">
    <property type="entry name" value="CheY-like_superfamily"/>
</dbReference>